<evidence type="ECO:0000259" key="1">
    <source>
        <dbReference type="Pfam" id="PF18765"/>
    </source>
</evidence>
<feature type="domain" description="Polymerase beta nucleotidyltransferase" evidence="1">
    <location>
        <begin position="20"/>
        <end position="105"/>
    </location>
</feature>
<dbReference type="EMBL" id="CP035282">
    <property type="protein sequence ID" value="QAT61148.1"/>
    <property type="molecule type" value="Genomic_DNA"/>
</dbReference>
<dbReference type="AlphaFoldDB" id="A0A410QBA5"/>
<dbReference type="InterPro" id="IPR043519">
    <property type="entry name" value="NT_sf"/>
</dbReference>
<sequence>MASFNNRRRVEEIIVDYGKLIEKEIDVKYIYLYGSCAKGTYTEDSDIDIAIVGDDFGRDIIEDTLLLMKLRRKIDYRLEPRPFRTIDFNPSNPLAREIMNTGIQVV</sequence>
<dbReference type="GO" id="GO:0016740">
    <property type="term" value="F:transferase activity"/>
    <property type="evidence" value="ECO:0007669"/>
    <property type="project" value="UniProtKB-KW"/>
</dbReference>
<dbReference type="PANTHER" id="PTHR43449">
    <property type="entry name" value="NUCLEOTIDYLTRANSFERASE"/>
    <property type="match status" value="1"/>
</dbReference>
<dbReference type="InterPro" id="IPR041633">
    <property type="entry name" value="Polbeta"/>
</dbReference>
<dbReference type="OrthoDB" id="1701798at2"/>
<evidence type="ECO:0000313" key="3">
    <source>
        <dbReference type="Proteomes" id="UP000287969"/>
    </source>
</evidence>
<keyword evidence="2" id="KW-0808">Transferase</keyword>
<keyword evidence="3" id="KW-1185">Reference proteome</keyword>
<dbReference type="Pfam" id="PF18765">
    <property type="entry name" value="Polbeta"/>
    <property type="match status" value="1"/>
</dbReference>
<reference evidence="3" key="1">
    <citation type="submission" date="2019-01" db="EMBL/GenBank/DDBJ databases">
        <title>Draft genomes of a novel of Sporanaerobacter strains.</title>
        <authorList>
            <person name="Ma S."/>
        </authorList>
    </citation>
    <scope>NUCLEOTIDE SEQUENCE [LARGE SCALE GENOMIC DNA]</scope>
    <source>
        <strain evidence="3">NJN-17</strain>
    </source>
</reference>
<evidence type="ECO:0000313" key="2">
    <source>
        <dbReference type="EMBL" id="QAT61148.1"/>
    </source>
</evidence>
<dbReference type="SUPFAM" id="SSF81301">
    <property type="entry name" value="Nucleotidyltransferase"/>
    <property type="match status" value="1"/>
</dbReference>
<name>A0A410QBA5_9FIRM</name>
<dbReference type="KEGG" id="spoa:EQM13_05880"/>
<proteinExistence type="predicted"/>
<dbReference type="Gene3D" id="3.30.460.10">
    <property type="entry name" value="Beta Polymerase, domain 2"/>
    <property type="match status" value="1"/>
</dbReference>
<gene>
    <name evidence="2" type="ORF">EQM13_05880</name>
</gene>
<accession>A0A410QBA5</accession>
<organism evidence="2 3">
    <name type="scientific">Acidilutibacter cellobiosedens</name>
    <dbReference type="NCBI Taxonomy" id="2507161"/>
    <lineage>
        <taxon>Bacteria</taxon>
        <taxon>Bacillati</taxon>
        <taxon>Bacillota</taxon>
        <taxon>Tissierellia</taxon>
        <taxon>Tissierellales</taxon>
        <taxon>Acidilutibacteraceae</taxon>
        <taxon>Acidilutibacter</taxon>
    </lineage>
</organism>
<dbReference type="Proteomes" id="UP000287969">
    <property type="component" value="Chromosome"/>
</dbReference>
<protein>
    <submittedName>
        <fullName evidence="2">Nucleotidyltransferase domain-containing protein</fullName>
    </submittedName>
</protein>
<dbReference type="PANTHER" id="PTHR43449:SF1">
    <property type="entry name" value="POLYMERASE BETA NUCLEOTIDYLTRANSFERASE DOMAIN-CONTAINING PROTEIN"/>
    <property type="match status" value="1"/>
</dbReference>
<dbReference type="CDD" id="cd05403">
    <property type="entry name" value="NT_KNTase_like"/>
    <property type="match status" value="1"/>
</dbReference>
<dbReference type="RefSeq" id="WP_071140835.1">
    <property type="nucleotide sequence ID" value="NZ_CP035282.1"/>
</dbReference>